<proteinExistence type="predicted"/>
<feature type="compositionally biased region" description="Basic and acidic residues" evidence="1">
    <location>
        <begin position="32"/>
        <end position="42"/>
    </location>
</feature>
<dbReference type="EMBL" id="AVOT02021078">
    <property type="protein sequence ID" value="MBW0509670.1"/>
    <property type="molecule type" value="Genomic_DNA"/>
</dbReference>
<reference evidence="2" key="1">
    <citation type="submission" date="2021-03" db="EMBL/GenBank/DDBJ databases">
        <title>Draft genome sequence of rust myrtle Austropuccinia psidii MF-1, a brazilian biotype.</title>
        <authorList>
            <person name="Quecine M.C."/>
            <person name="Pachon D.M.R."/>
            <person name="Bonatelli M.L."/>
            <person name="Correr F.H."/>
            <person name="Franceschini L.M."/>
            <person name="Leite T.F."/>
            <person name="Margarido G.R.A."/>
            <person name="Almeida C.A."/>
            <person name="Ferrarezi J.A."/>
            <person name="Labate C.A."/>
        </authorList>
    </citation>
    <scope>NUCLEOTIDE SEQUENCE</scope>
    <source>
        <strain evidence="2">MF-1</strain>
    </source>
</reference>
<feature type="region of interest" description="Disordered" evidence="1">
    <location>
        <begin position="1"/>
        <end position="61"/>
    </location>
</feature>
<protein>
    <submittedName>
        <fullName evidence="2">Uncharacterized protein</fullName>
    </submittedName>
</protein>
<feature type="compositionally biased region" description="Polar residues" evidence="1">
    <location>
        <begin position="1"/>
        <end position="12"/>
    </location>
</feature>
<keyword evidence="3" id="KW-1185">Reference proteome</keyword>
<comment type="caution">
    <text evidence="2">The sequence shown here is derived from an EMBL/GenBank/DDBJ whole genome shotgun (WGS) entry which is preliminary data.</text>
</comment>
<name>A0A9Q3DTH8_9BASI</name>
<sequence>MNSCHSCGSTDHYSNKFPNEMEKKLITLNKSQRKESKQREDPQYESMGDAIRENSDDNQDKIEELLIEYQEETQLKPRTYSWKQDYHKKMPIKPYANIHNIHKHS</sequence>
<accession>A0A9Q3DTH8</accession>
<evidence type="ECO:0000313" key="3">
    <source>
        <dbReference type="Proteomes" id="UP000765509"/>
    </source>
</evidence>
<dbReference type="AlphaFoldDB" id="A0A9Q3DTH8"/>
<feature type="compositionally biased region" description="Basic and acidic residues" evidence="1">
    <location>
        <begin position="50"/>
        <end position="61"/>
    </location>
</feature>
<organism evidence="2 3">
    <name type="scientific">Austropuccinia psidii MF-1</name>
    <dbReference type="NCBI Taxonomy" id="1389203"/>
    <lineage>
        <taxon>Eukaryota</taxon>
        <taxon>Fungi</taxon>
        <taxon>Dikarya</taxon>
        <taxon>Basidiomycota</taxon>
        <taxon>Pucciniomycotina</taxon>
        <taxon>Pucciniomycetes</taxon>
        <taxon>Pucciniales</taxon>
        <taxon>Sphaerophragmiaceae</taxon>
        <taxon>Austropuccinia</taxon>
    </lineage>
</organism>
<evidence type="ECO:0000256" key="1">
    <source>
        <dbReference type="SAM" id="MobiDB-lite"/>
    </source>
</evidence>
<dbReference type="Proteomes" id="UP000765509">
    <property type="component" value="Unassembled WGS sequence"/>
</dbReference>
<evidence type="ECO:0000313" key="2">
    <source>
        <dbReference type="EMBL" id="MBW0509670.1"/>
    </source>
</evidence>
<gene>
    <name evidence="2" type="ORF">O181_049385</name>
</gene>